<dbReference type="AlphaFoldDB" id="A0A2G6KJU7"/>
<dbReference type="GO" id="GO:0003676">
    <property type="term" value="F:nucleic acid binding"/>
    <property type="evidence" value="ECO:0007669"/>
    <property type="project" value="InterPro"/>
</dbReference>
<keyword evidence="10" id="KW-0573">Peptidoglycan synthesis</keyword>
<dbReference type="EMBL" id="PDSK01000063">
    <property type="protein sequence ID" value="PIE35099.1"/>
    <property type="molecule type" value="Genomic_DNA"/>
</dbReference>
<evidence type="ECO:0000256" key="17">
    <source>
        <dbReference type="SAM" id="Phobius"/>
    </source>
</evidence>
<feature type="transmembrane region" description="Helical" evidence="17">
    <location>
        <begin position="36"/>
        <end position="63"/>
    </location>
</feature>
<reference evidence="19 20" key="1">
    <citation type="submission" date="2017-10" db="EMBL/GenBank/DDBJ databases">
        <title>Novel microbial diversity and functional potential in the marine mammal oral microbiome.</title>
        <authorList>
            <person name="Dudek N.K."/>
            <person name="Sun C.L."/>
            <person name="Burstein D."/>
            <person name="Kantor R.S."/>
            <person name="Aliaga Goltsman D.S."/>
            <person name="Bik E.M."/>
            <person name="Thomas B.C."/>
            <person name="Banfield J.F."/>
            <person name="Relman D.A."/>
        </authorList>
    </citation>
    <scope>NUCLEOTIDE SEQUENCE [LARGE SCALE GENOMIC DNA]</scope>
    <source>
        <strain evidence="19">DOLJORAL78_47_16</strain>
    </source>
</reference>
<accession>A0A2G6KJU7</accession>
<sequence length="795" mass="90228">MKYPERNSDIPQEAEIVETRQKRPQKSSLWRKIFRLLWGLCIVIFIISAVASGIAGGILYGYYKELPDIDRLEKFRPSLVTKVYDRNEELIGEFFIQKRALLSYDEIPQDFVNAVVAVEDKRFWQHFGIDPIGFARAMLANLRTRSFAEGASTLTQQLTRLLFLSSEKKIPRKLKEMMLAIQIEQKYLSLQGSHDAAKKKILEIYSNQFYWGHGAYGLHSAAKLYFGKEPADLDLGENAILAGILQRPARHSPIRNPESAKKRQKHVLNRMVAEGFITQEQAKEAYEKPFEKQDIPQRQINKAPYFVEYVRKYLEEQYGYRVYQEGLEVYTTLDLHLQDVARKAVQKNLRAVQKRHGFKYIDEDITPEKRQEKLKAIQEHEWKNPIEEGDVLHAVITEISSKQIDVKLADYTGTITRKNFQELLKDKAPQKIFEVDDIILVEVKEIDEEQQTLGLKLEIEPLVEGALLSIDPRTGYILSMIGGYDFYRSRFNRAVQALRQPGSSFKPFVYLTALERGFTPASIIIDEPFCIESDDPNAEPWCPKNFSGNHKGPMRMRNALETSTNIIAAKLIQQVGVHSVIDTARRLGITTYLNPYPSLALGGSEVYLKELVSAYCAFANRGYRIEPVFVTKVLDSQGNVLEENVPRARQVLAEDTTYLLVSMMEGVVQRGTATRAKELGRPLAGKTGTTNDNTNAWFLGYSPSLVTGVWVGYDESRKTIGYKETGGRAALPAWIEFMKEALKEVPIEEFSVPAGISVVPIDTATGLLAAPGCSGETLPEVFKKGTEPKEYCYQF</sequence>
<keyword evidence="8" id="KW-0378">Hydrolase</keyword>
<evidence type="ECO:0000256" key="9">
    <source>
        <dbReference type="ARBA" id="ARBA00022960"/>
    </source>
</evidence>
<keyword evidence="11 17" id="KW-1133">Transmembrane helix</keyword>
<evidence type="ECO:0000256" key="3">
    <source>
        <dbReference type="ARBA" id="ARBA00022645"/>
    </source>
</evidence>
<protein>
    <recommendedName>
        <fullName evidence="15">peptidoglycan glycosyltransferase</fullName>
        <ecNumber evidence="15">2.4.99.28</ecNumber>
    </recommendedName>
</protein>
<evidence type="ECO:0000256" key="10">
    <source>
        <dbReference type="ARBA" id="ARBA00022984"/>
    </source>
</evidence>
<dbReference type="Gene3D" id="3.40.710.10">
    <property type="entry name" value="DD-peptidase/beta-lactamase superfamily"/>
    <property type="match status" value="2"/>
</dbReference>
<evidence type="ECO:0000259" key="18">
    <source>
        <dbReference type="PROSITE" id="PS50126"/>
    </source>
</evidence>
<keyword evidence="9" id="KW-0133">Cell shape</keyword>
<dbReference type="Pfam" id="PF00905">
    <property type="entry name" value="Transpeptidase"/>
    <property type="match status" value="1"/>
</dbReference>
<dbReference type="NCBIfam" id="TIGR02074">
    <property type="entry name" value="PBP_1a_fam"/>
    <property type="match status" value="1"/>
</dbReference>
<dbReference type="PANTHER" id="PTHR32282:SF27">
    <property type="entry name" value="PENICILLIN-BINDING PROTEIN 1A"/>
    <property type="match status" value="1"/>
</dbReference>
<keyword evidence="14" id="KW-0961">Cell wall biogenesis/degradation</keyword>
<evidence type="ECO:0000256" key="14">
    <source>
        <dbReference type="ARBA" id="ARBA00023316"/>
    </source>
</evidence>
<dbReference type="SMART" id="SM00316">
    <property type="entry name" value="S1"/>
    <property type="match status" value="1"/>
</dbReference>
<dbReference type="PANTHER" id="PTHR32282">
    <property type="entry name" value="BINDING PROTEIN TRANSPEPTIDASE, PUTATIVE-RELATED"/>
    <property type="match status" value="1"/>
</dbReference>
<dbReference type="InterPro" id="IPR050396">
    <property type="entry name" value="Glycosyltr_51/Transpeptidase"/>
</dbReference>
<dbReference type="GO" id="GO:0008658">
    <property type="term" value="F:penicillin binding"/>
    <property type="evidence" value="ECO:0007669"/>
    <property type="project" value="InterPro"/>
</dbReference>
<feature type="domain" description="S1 motif" evidence="18">
    <location>
        <begin position="389"/>
        <end position="458"/>
    </location>
</feature>
<evidence type="ECO:0000256" key="4">
    <source>
        <dbReference type="ARBA" id="ARBA00022670"/>
    </source>
</evidence>
<evidence type="ECO:0000313" key="19">
    <source>
        <dbReference type="EMBL" id="PIE35099.1"/>
    </source>
</evidence>
<proteinExistence type="predicted"/>
<evidence type="ECO:0000256" key="1">
    <source>
        <dbReference type="ARBA" id="ARBA00004370"/>
    </source>
</evidence>
<dbReference type="FunFam" id="1.10.3810.10:FF:000003">
    <property type="entry name" value="Penicillin-binding protein 1a"/>
    <property type="match status" value="1"/>
</dbReference>
<evidence type="ECO:0000256" key="13">
    <source>
        <dbReference type="ARBA" id="ARBA00023268"/>
    </source>
</evidence>
<dbReference type="Gene3D" id="1.10.3810.10">
    <property type="entry name" value="Biosynthetic peptidoglycan transglycosylase-like"/>
    <property type="match status" value="1"/>
</dbReference>
<keyword evidence="5" id="KW-0328">Glycosyltransferase</keyword>
<keyword evidence="13" id="KW-0511">Multifunctional enzyme</keyword>
<evidence type="ECO:0000256" key="12">
    <source>
        <dbReference type="ARBA" id="ARBA00023136"/>
    </source>
</evidence>
<dbReference type="GO" id="GO:0016020">
    <property type="term" value="C:membrane"/>
    <property type="evidence" value="ECO:0007669"/>
    <property type="project" value="UniProtKB-SubCell"/>
</dbReference>
<keyword evidence="7 17" id="KW-0812">Transmembrane</keyword>
<dbReference type="SUPFAM" id="SSF50249">
    <property type="entry name" value="Nucleic acid-binding proteins"/>
    <property type="match status" value="1"/>
</dbReference>
<keyword evidence="12 17" id="KW-0472">Membrane</keyword>
<comment type="caution">
    <text evidence="19">The sequence shown here is derived from an EMBL/GenBank/DDBJ whole genome shotgun (WGS) entry which is preliminary data.</text>
</comment>
<keyword evidence="4" id="KW-0645">Protease</keyword>
<dbReference type="InterPro" id="IPR001460">
    <property type="entry name" value="PCN-bd_Tpept"/>
</dbReference>
<dbReference type="GO" id="GO:0008360">
    <property type="term" value="P:regulation of cell shape"/>
    <property type="evidence" value="ECO:0007669"/>
    <property type="project" value="UniProtKB-KW"/>
</dbReference>
<dbReference type="InterPro" id="IPR003029">
    <property type="entry name" value="S1_domain"/>
</dbReference>
<dbReference type="Pfam" id="PF00912">
    <property type="entry name" value="Transgly"/>
    <property type="match status" value="1"/>
</dbReference>
<dbReference type="InterPro" id="IPR012338">
    <property type="entry name" value="Beta-lactam/transpept-like"/>
</dbReference>
<dbReference type="InterPro" id="IPR001264">
    <property type="entry name" value="Glyco_trans_51"/>
</dbReference>
<comment type="pathway">
    <text evidence="2">Cell wall biogenesis; peptidoglycan biosynthesis.</text>
</comment>
<dbReference type="EC" id="2.4.99.28" evidence="15"/>
<evidence type="ECO:0000256" key="11">
    <source>
        <dbReference type="ARBA" id="ARBA00022989"/>
    </source>
</evidence>
<comment type="subcellular location">
    <subcellularLocation>
        <location evidence="1">Membrane</location>
    </subcellularLocation>
</comment>
<dbReference type="GO" id="GO:0006508">
    <property type="term" value="P:proteolysis"/>
    <property type="evidence" value="ECO:0007669"/>
    <property type="project" value="UniProtKB-KW"/>
</dbReference>
<comment type="catalytic activity">
    <reaction evidence="16">
        <text>[GlcNAc-(1-&gt;4)-Mur2Ac(oyl-L-Ala-gamma-D-Glu-L-Lys-D-Ala-D-Ala)](n)-di-trans,octa-cis-undecaprenyl diphosphate + beta-D-GlcNAc-(1-&gt;4)-Mur2Ac(oyl-L-Ala-gamma-D-Glu-L-Lys-D-Ala-D-Ala)-di-trans,octa-cis-undecaprenyl diphosphate = [GlcNAc-(1-&gt;4)-Mur2Ac(oyl-L-Ala-gamma-D-Glu-L-Lys-D-Ala-D-Ala)](n+1)-di-trans,octa-cis-undecaprenyl diphosphate + di-trans,octa-cis-undecaprenyl diphosphate + H(+)</text>
        <dbReference type="Rhea" id="RHEA:23708"/>
        <dbReference type="Rhea" id="RHEA-COMP:9602"/>
        <dbReference type="Rhea" id="RHEA-COMP:9603"/>
        <dbReference type="ChEBI" id="CHEBI:15378"/>
        <dbReference type="ChEBI" id="CHEBI:58405"/>
        <dbReference type="ChEBI" id="CHEBI:60033"/>
        <dbReference type="ChEBI" id="CHEBI:78435"/>
        <dbReference type="EC" id="2.4.99.28"/>
    </reaction>
</comment>
<evidence type="ECO:0000256" key="15">
    <source>
        <dbReference type="ARBA" id="ARBA00044770"/>
    </source>
</evidence>
<dbReference type="InterPro" id="IPR012340">
    <property type="entry name" value="NA-bd_OB-fold"/>
</dbReference>
<dbReference type="GO" id="GO:0004180">
    <property type="term" value="F:carboxypeptidase activity"/>
    <property type="evidence" value="ECO:0007669"/>
    <property type="project" value="UniProtKB-KW"/>
</dbReference>
<dbReference type="GO" id="GO:0009252">
    <property type="term" value="P:peptidoglycan biosynthetic process"/>
    <property type="evidence" value="ECO:0007669"/>
    <property type="project" value="UniProtKB-KW"/>
</dbReference>
<dbReference type="SUPFAM" id="SSF56601">
    <property type="entry name" value="beta-lactamase/transpeptidase-like"/>
    <property type="match status" value="1"/>
</dbReference>
<evidence type="ECO:0000256" key="8">
    <source>
        <dbReference type="ARBA" id="ARBA00022801"/>
    </source>
</evidence>
<dbReference type="InterPro" id="IPR036950">
    <property type="entry name" value="PBP_transglycosylase"/>
</dbReference>
<organism evidence="19 20">
    <name type="scientific">candidate division KSB3 bacterium</name>
    <dbReference type="NCBI Taxonomy" id="2044937"/>
    <lineage>
        <taxon>Bacteria</taxon>
        <taxon>candidate division KSB3</taxon>
    </lineage>
</organism>
<dbReference type="SUPFAM" id="SSF53955">
    <property type="entry name" value="Lysozyme-like"/>
    <property type="match status" value="1"/>
</dbReference>
<gene>
    <name evidence="19" type="ORF">CSA56_05505</name>
</gene>
<evidence type="ECO:0000256" key="6">
    <source>
        <dbReference type="ARBA" id="ARBA00022679"/>
    </source>
</evidence>
<keyword evidence="6" id="KW-0808">Transferase</keyword>
<evidence type="ECO:0000256" key="5">
    <source>
        <dbReference type="ARBA" id="ARBA00022676"/>
    </source>
</evidence>
<dbReference type="GO" id="GO:0071555">
    <property type="term" value="P:cell wall organization"/>
    <property type="evidence" value="ECO:0007669"/>
    <property type="project" value="UniProtKB-KW"/>
</dbReference>
<dbReference type="GO" id="GO:0008955">
    <property type="term" value="F:peptidoglycan glycosyltransferase activity"/>
    <property type="evidence" value="ECO:0007669"/>
    <property type="project" value="UniProtKB-EC"/>
</dbReference>
<evidence type="ECO:0000256" key="16">
    <source>
        <dbReference type="ARBA" id="ARBA00049902"/>
    </source>
</evidence>
<evidence type="ECO:0000256" key="2">
    <source>
        <dbReference type="ARBA" id="ARBA00004752"/>
    </source>
</evidence>
<name>A0A2G6KJU7_9BACT</name>
<dbReference type="PROSITE" id="PS50126">
    <property type="entry name" value="S1"/>
    <property type="match status" value="1"/>
</dbReference>
<dbReference type="Proteomes" id="UP000230821">
    <property type="component" value="Unassembled WGS sequence"/>
</dbReference>
<dbReference type="GO" id="GO:0030288">
    <property type="term" value="C:outer membrane-bounded periplasmic space"/>
    <property type="evidence" value="ECO:0007669"/>
    <property type="project" value="TreeGrafter"/>
</dbReference>
<dbReference type="InterPro" id="IPR023346">
    <property type="entry name" value="Lysozyme-like_dom_sf"/>
</dbReference>
<evidence type="ECO:0000313" key="20">
    <source>
        <dbReference type="Proteomes" id="UP000230821"/>
    </source>
</evidence>
<evidence type="ECO:0000256" key="7">
    <source>
        <dbReference type="ARBA" id="ARBA00022692"/>
    </source>
</evidence>
<keyword evidence="3" id="KW-0121">Carboxypeptidase</keyword>